<name>A0AAD8MY52_9APIA</name>
<reference evidence="2" key="2">
    <citation type="submission" date="2023-05" db="EMBL/GenBank/DDBJ databases">
        <authorList>
            <person name="Schelkunov M.I."/>
        </authorList>
    </citation>
    <scope>NUCLEOTIDE SEQUENCE</scope>
    <source>
        <strain evidence="2">Hsosn_3</strain>
        <tissue evidence="2">Leaf</tissue>
    </source>
</reference>
<evidence type="ECO:0000313" key="2">
    <source>
        <dbReference type="EMBL" id="KAK1389434.1"/>
    </source>
</evidence>
<dbReference type="Pfam" id="PF13456">
    <property type="entry name" value="RVT_3"/>
    <property type="match status" value="1"/>
</dbReference>
<evidence type="ECO:0000313" key="3">
    <source>
        <dbReference type="Proteomes" id="UP001237642"/>
    </source>
</evidence>
<proteinExistence type="predicted"/>
<dbReference type="InterPro" id="IPR052929">
    <property type="entry name" value="RNase_H-like_EbsB-rel"/>
</dbReference>
<reference evidence="2" key="1">
    <citation type="submission" date="2023-02" db="EMBL/GenBank/DDBJ databases">
        <title>Genome of toxic invasive species Heracleum sosnowskyi carries increased number of genes despite the absence of recent whole-genome duplications.</title>
        <authorList>
            <person name="Schelkunov M."/>
            <person name="Shtratnikova V."/>
            <person name="Makarenko M."/>
            <person name="Klepikova A."/>
            <person name="Omelchenko D."/>
            <person name="Novikova G."/>
            <person name="Obukhova E."/>
            <person name="Bogdanov V."/>
            <person name="Penin A."/>
            <person name="Logacheva M."/>
        </authorList>
    </citation>
    <scope>NUCLEOTIDE SEQUENCE</scope>
    <source>
        <strain evidence="2">Hsosn_3</strain>
        <tissue evidence="2">Leaf</tissue>
    </source>
</reference>
<dbReference type="Gene3D" id="3.30.420.10">
    <property type="entry name" value="Ribonuclease H-like superfamily/Ribonuclease H"/>
    <property type="match status" value="1"/>
</dbReference>
<comment type="caution">
    <text evidence="2">The sequence shown here is derived from an EMBL/GenBank/DDBJ whole genome shotgun (WGS) entry which is preliminary data.</text>
</comment>
<gene>
    <name evidence="2" type="ORF">POM88_017612</name>
</gene>
<organism evidence="2 3">
    <name type="scientific">Heracleum sosnowskyi</name>
    <dbReference type="NCBI Taxonomy" id="360622"/>
    <lineage>
        <taxon>Eukaryota</taxon>
        <taxon>Viridiplantae</taxon>
        <taxon>Streptophyta</taxon>
        <taxon>Embryophyta</taxon>
        <taxon>Tracheophyta</taxon>
        <taxon>Spermatophyta</taxon>
        <taxon>Magnoliopsida</taxon>
        <taxon>eudicotyledons</taxon>
        <taxon>Gunneridae</taxon>
        <taxon>Pentapetalae</taxon>
        <taxon>asterids</taxon>
        <taxon>campanulids</taxon>
        <taxon>Apiales</taxon>
        <taxon>Apiaceae</taxon>
        <taxon>Apioideae</taxon>
        <taxon>apioid superclade</taxon>
        <taxon>Tordylieae</taxon>
        <taxon>Tordyliinae</taxon>
        <taxon>Heracleum</taxon>
    </lineage>
</organism>
<dbReference type="CDD" id="cd06222">
    <property type="entry name" value="RNase_H_like"/>
    <property type="match status" value="1"/>
</dbReference>
<dbReference type="InterPro" id="IPR036397">
    <property type="entry name" value="RNaseH_sf"/>
</dbReference>
<dbReference type="InterPro" id="IPR002156">
    <property type="entry name" value="RNaseH_domain"/>
</dbReference>
<dbReference type="InterPro" id="IPR012337">
    <property type="entry name" value="RNaseH-like_sf"/>
</dbReference>
<sequence length="181" mass="20324">MCWVLWFRRNKQLHGLSYPIDDDLINLGLSYICVPATSHFATNLDTSNKTKESWHPPPPGVILINCDAAILEGKNGCGLGVAARDFRGRVVRAQATFMNCILSMEAAEVMALRNGMYLAKDLGCSKYYLSSDCANAVGCLKKRNTFLADWHVIIEEIISDHFFSFCSQVFYSPRSLRYSQV</sequence>
<protein>
    <recommendedName>
        <fullName evidence="1">RNase H type-1 domain-containing protein</fullName>
    </recommendedName>
</protein>
<dbReference type="PANTHER" id="PTHR47074:SF48">
    <property type="entry name" value="POLYNUCLEOTIDYL TRANSFERASE, RIBONUCLEASE H-LIKE SUPERFAMILY PROTEIN"/>
    <property type="match status" value="1"/>
</dbReference>
<feature type="domain" description="RNase H type-1" evidence="1">
    <location>
        <begin position="65"/>
        <end position="159"/>
    </location>
</feature>
<dbReference type="InterPro" id="IPR044730">
    <property type="entry name" value="RNase_H-like_dom_plant"/>
</dbReference>
<dbReference type="Proteomes" id="UP001237642">
    <property type="component" value="Unassembled WGS sequence"/>
</dbReference>
<accession>A0AAD8MY52</accession>
<evidence type="ECO:0000259" key="1">
    <source>
        <dbReference type="Pfam" id="PF13456"/>
    </source>
</evidence>
<dbReference type="EMBL" id="JAUIZM010000004">
    <property type="protein sequence ID" value="KAK1389434.1"/>
    <property type="molecule type" value="Genomic_DNA"/>
</dbReference>
<dbReference type="PANTHER" id="PTHR47074">
    <property type="entry name" value="BNAC02G40300D PROTEIN"/>
    <property type="match status" value="1"/>
</dbReference>
<keyword evidence="3" id="KW-1185">Reference proteome</keyword>
<dbReference type="SUPFAM" id="SSF53098">
    <property type="entry name" value="Ribonuclease H-like"/>
    <property type="match status" value="1"/>
</dbReference>
<dbReference type="GO" id="GO:0004523">
    <property type="term" value="F:RNA-DNA hybrid ribonuclease activity"/>
    <property type="evidence" value="ECO:0007669"/>
    <property type="project" value="InterPro"/>
</dbReference>
<dbReference type="GO" id="GO:0003676">
    <property type="term" value="F:nucleic acid binding"/>
    <property type="evidence" value="ECO:0007669"/>
    <property type="project" value="InterPro"/>
</dbReference>
<dbReference type="AlphaFoldDB" id="A0AAD8MY52"/>